<dbReference type="Proteomes" id="UP000507470">
    <property type="component" value="Unassembled WGS sequence"/>
</dbReference>
<evidence type="ECO:0000313" key="1">
    <source>
        <dbReference type="EMBL" id="CAC5376233.1"/>
    </source>
</evidence>
<organism evidence="1 2">
    <name type="scientific">Mytilus coruscus</name>
    <name type="common">Sea mussel</name>
    <dbReference type="NCBI Taxonomy" id="42192"/>
    <lineage>
        <taxon>Eukaryota</taxon>
        <taxon>Metazoa</taxon>
        <taxon>Spiralia</taxon>
        <taxon>Lophotrochozoa</taxon>
        <taxon>Mollusca</taxon>
        <taxon>Bivalvia</taxon>
        <taxon>Autobranchia</taxon>
        <taxon>Pteriomorphia</taxon>
        <taxon>Mytilida</taxon>
        <taxon>Mytiloidea</taxon>
        <taxon>Mytilidae</taxon>
        <taxon>Mytilinae</taxon>
        <taxon>Mytilus</taxon>
    </lineage>
</organism>
<dbReference type="OrthoDB" id="6136658at2759"/>
<protein>
    <submittedName>
        <fullName evidence="1">Uncharacterized protein</fullName>
    </submittedName>
</protein>
<dbReference type="AlphaFoldDB" id="A0A6J8AZV4"/>
<name>A0A6J8AZV4_MYTCO</name>
<dbReference type="EMBL" id="CACVKT020002176">
    <property type="protein sequence ID" value="CAC5376233.1"/>
    <property type="molecule type" value="Genomic_DNA"/>
</dbReference>
<gene>
    <name evidence="1" type="ORF">MCOR_12955</name>
</gene>
<dbReference type="InterPro" id="IPR027417">
    <property type="entry name" value="P-loop_NTPase"/>
</dbReference>
<reference evidence="1 2" key="1">
    <citation type="submission" date="2020-06" db="EMBL/GenBank/DDBJ databases">
        <authorList>
            <person name="Li R."/>
            <person name="Bekaert M."/>
        </authorList>
    </citation>
    <scope>NUCLEOTIDE SEQUENCE [LARGE SCALE GENOMIC DNA]</scope>
    <source>
        <strain evidence="2">wild</strain>
    </source>
</reference>
<sequence length="239" mass="27270">MNSLYSSMQQIHGILTQVFPNYLKKYPATNRDLNYEAFNNNKNIPYIRIQFLKGNTIGLDLLEEITNQTKALARYFLKATDETDENFRKVEIELLTVQNVLSTFTQQIQQIESNQKICSNAIAEAKEDIAGLTDKTTSGVFWVSAESTEMLETSISNLAIDINTIGKTAKETLFRTLKWIASLQAQWLLVVGNVDADELFGNTKELLLGSWKRNTYGHILITSRREPKQVYRLTNKAYT</sequence>
<dbReference type="Gene3D" id="3.40.50.300">
    <property type="entry name" value="P-loop containing nucleotide triphosphate hydrolases"/>
    <property type="match status" value="1"/>
</dbReference>
<keyword evidence="2" id="KW-1185">Reference proteome</keyword>
<proteinExistence type="predicted"/>
<evidence type="ECO:0000313" key="2">
    <source>
        <dbReference type="Proteomes" id="UP000507470"/>
    </source>
</evidence>
<accession>A0A6J8AZV4</accession>